<dbReference type="GO" id="GO:0000155">
    <property type="term" value="F:phosphorelay sensor kinase activity"/>
    <property type="evidence" value="ECO:0007669"/>
    <property type="project" value="InterPro"/>
</dbReference>
<dbReference type="Gene3D" id="1.10.287.130">
    <property type="match status" value="1"/>
</dbReference>
<dbReference type="Pfam" id="PF00512">
    <property type="entry name" value="HisKA"/>
    <property type="match status" value="1"/>
</dbReference>
<accession>A0A0K1PHR7</accession>
<dbReference type="KEGG" id="vin:AKJ08_3470"/>
<evidence type="ECO:0000256" key="7">
    <source>
        <dbReference type="SAM" id="SignalP"/>
    </source>
</evidence>
<dbReference type="EC" id="2.7.13.3" evidence="2"/>
<dbReference type="RefSeq" id="WP_050727155.1">
    <property type="nucleotide sequence ID" value="NZ_CP012332.1"/>
</dbReference>
<feature type="chain" id="PRO_5005465786" description="histidine kinase" evidence="7">
    <location>
        <begin position="27"/>
        <end position="473"/>
    </location>
</feature>
<dbReference type="InterPro" id="IPR004358">
    <property type="entry name" value="Sig_transdc_His_kin-like_C"/>
</dbReference>
<gene>
    <name evidence="9" type="ORF">AKJ08_3470</name>
</gene>
<name>A0A0K1PHR7_9BACT</name>
<dbReference type="SUPFAM" id="SSF47384">
    <property type="entry name" value="Homodimeric domain of signal transducing histidine kinase"/>
    <property type="match status" value="1"/>
</dbReference>
<dbReference type="SMART" id="SM00387">
    <property type="entry name" value="HATPase_c"/>
    <property type="match status" value="1"/>
</dbReference>
<dbReference type="SUPFAM" id="SSF55874">
    <property type="entry name" value="ATPase domain of HSP90 chaperone/DNA topoisomerase II/histidine kinase"/>
    <property type="match status" value="1"/>
</dbReference>
<dbReference type="AlphaFoldDB" id="A0A0K1PHR7"/>
<organism evidence="9 10">
    <name type="scientific">Vulgatibacter incomptus</name>
    <dbReference type="NCBI Taxonomy" id="1391653"/>
    <lineage>
        <taxon>Bacteria</taxon>
        <taxon>Pseudomonadati</taxon>
        <taxon>Myxococcota</taxon>
        <taxon>Myxococcia</taxon>
        <taxon>Myxococcales</taxon>
        <taxon>Cystobacterineae</taxon>
        <taxon>Vulgatibacteraceae</taxon>
        <taxon>Vulgatibacter</taxon>
    </lineage>
</organism>
<dbReference type="PANTHER" id="PTHR43711:SF1">
    <property type="entry name" value="HISTIDINE KINASE 1"/>
    <property type="match status" value="1"/>
</dbReference>
<evidence type="ECO:0000256" key="1">
    <source>
        <dbReference type="ARBA" id="ARBA00000085"/>
    </source>
</evidence>
<reference evidence="9 10" key="1">
    <citation type="submission" date="2015-08" db="EMBL/GenBank/DDBJ databases">
        <authorList>
            <person name="Babu N.S."/>
            <person name="Beckwith C.J."/>
            <person name="Beseler K.G."/>
            <person name="Brison A."/>
            <person name="Carone J.V."/>
            <person name="Caskin T.P."/>
            <person name="Diamond M."/>
            <person name="Durham M.E."/>
            <person name="Foxe J.M."/>
            <person name="Go M."/>
            <person name="Henderson B.A."/>
            <person name="Jones I.B."/>
            <person name="McGettigan J.A."/>
            <person name="Micheletti S.J."/>
            <person name="Nasrallah M.E."/>
            <person name="Ortiz D."/>
            <person name="Piller C.R."/>
            <person name="Privatt S.R."/>
            <person name="Schneider S.L."/>
            <person name="Sharp S."/>
            <person name="Smith T.C."/>
            <person name="Stanton J.D."/>
            <person name="Ullery H.E."/>
            <person name="Wilson R.J."/>
            <person name="Serrano M.G."/>
            <person name="Buck G."/>
            <person name="Lee V."/>
            <person name="Wang Y."/>
            <person name="Carvalho R."/>
            <person name="Voegtly L."/>
            <person name="Shi R."/>
            <person name="Duckworth R."/>
            <person name="Johnson A."/>
            <person name="Loviza R."/>
            <person name="Walstead R."/>
            <person name="Shah Z."/>
            <person name="Kiflezghi M."/>
            <person name="Wade K."/>
            <person name="Ball S.L."/>
            <person name="Bradley K.W."/>
            <person name="Asai D.J."/>
            <person name="Bowman C.A."/>
            <person name="Russell D.A."/>
            <person name="Pope W.H."/>
            <person name="Jacobs-Sera D."/>
            <person name="Hendrix R.W."/>
            <person name="Hatfull G.F."/>
        </authorList>
    </citation>
    <scope>NUCLEOTIDE SEQUENCE [LARGE SCALE GENOMIC DNA]</scope>
    <source>
        <strain evidence="9 10">DSM 27710</strain>
    </source>
</reference>
<dbReference type="PROSITE" id="PS50109">
    <property type="entry name" value="HIS_KIN"/>
    <property type="match status" value="1"/>
</dbReference>
<evidence type="ECO:0000256" key="4">
    <source>
        <dbReference type="ARBA" id="ARBA00022679"/>
    </source>
</evidence>
<dbReference type="EMBL" id="CP012332">
    <property type="protein sequence ID" value="AKU93083.1"/>
    <property type="molecule type" value="Genomic_DNA"/>
</dbReference>
<dbReference type="InterPro" id="IPR003594">
    <property type="entry name" value="HATPase_dom"/>
</dbReference>
<dbReference type="SMART" id="SM00388">
    <property type="entry name" value="HisKA"/>
    <property type="match status" value="1"/>
</dbReference>
<evidence type="ECO:0000259" key="8">
    <source>
        <dbReference type="PROSITE" id="PS50109"/>
    </source>
</evidence>
<dbReference type="Gene3D" id="3.30.565.10">
    <property type="entry name" value="Histidine kinase-like ATPase, C-terminal domain"/>
    <property type="match status" value="1"/>
</dbReference>
<protein>
    <recommendedName>
        <fullName evidence="2">histidine kinase</fullName>
        <ecNumber evidence="2">2.7.13.3</ecNumber>
    </recommendedName>
</protein>
<dbReference type="InterPro" id="IPR005467">
    <property type="entry name" value="His_kinase_dom"/>
</dbReference>
<dbReference type="OrthoDB" id="5342753at2"/>
<evidence type="ECO:0000256" key="6">
    <source>
        <dbReference type="ARBA" id="ARBA00023012"/>
    </source>
</evidence>
<keyword evidence="4" id="KW-0808">Transferase</keyword>
<dbReference type="Pfam" id="PF08448">
    <property type="entry name" value="PAS_4"/>
    <property type="match status" value="1"/>
</dbReference>
<dbReference type="PRINTS" id="PR00344">
    <property type="entry name" value="BCTRLSENSOR"/>
</dbReference>
<keyword evidence="7" id="KW-0732">Signal</keyword>
<keyword evidence="10" id="KW-1185">Reference proteome</keyword>
<keyword evidence="5 9" id="KW-0418">Kinase</keyword>
<dbReference type="Proteomes" id="UP000055590">
    <property type="component" value="Chromosome"/>
</dbReference>
<dbReference type="Pfam" id="PF02518">
    <property type="entry name" value="HATPase_c"/>
    <property type="match status" value="1"/>
</dbReference>
<dbReference type="InterPro" id="IPR013656">
    <property type="entry name" value="PAS_4"/>
</dbReference>
<dbReference type="Gene3D" id="3.30.450.20">
    <property type="entry name" value="PAS domain"/>
    <property type="match status" value="1"/>
</dbReference>
<evidence type="ECO:0000313" key="10">
    <source>
        <dbReference type="Proteomes" id="UP000055590"/>
    </source>
</evidence>
<dbReference type="PANTHER" id="PTHR43711">
    <property type="entry name" value="TWO-COMPONENT HISTIDINE KINASE"/>
    <property type="match status" value="1"/>
</dbReference>
<comment type="catalytic activity">
    <reaction evidence="1">
        <text>ATP + protein L-histidine = ADP + protein N-phospho-L-histidine.</text>
        <dbReference type="EC" id="2.7.13.3"/>
    </reaction>
</comment>
<feature type="signal peptide" evidence="7">
    <location>
        <begin position="1"/>
        <end position="26"/>
    </location>
</feature>
<dbReference type="STRING" id="1391653.AKJ08_3470"/>
<dbReference type="InterPro" id="IPR003661">
    <property type="entry name" value="HisK_dim/P_dom"/>
</dbReference>
<dbReference type="CDD" id="cd00075">
    <property type="entry name" value="HATPase"/>
    <property type="match status" value="1"/>
</dbReference>
<dbReference type="CDD" id="cd00082">
    <property type="entry name" value="HisKA"/>
    <property type="match status" value="1"/>
</dbReference>
<dbReference type="InterPro" id="IPR036890">
    <property type="entry name" value="HATPase_C_sf"/>
</dbReference>
<dbReference type="InterPro" id="IPR036097">
    <property type="entry name" value="HisK_dim/P_sf"/>
</dbReference>
<sequence>MYASPVPAPATLSTVISLFAASPNYAAVLEGEELRVRWMNARFLSCLRQTFAAVEGGSLGDFLACRELIPYLQRARASGRPQPFSQLHNRSSPGDRWLTGVATPMDRFVVVHAYDSTSEVRAMELGSLADQMLEQIPFPVLLLSEGGEAVRINNRARTRLGLALGMDMQAIADAVEIEDDHGRRIDSSGICIERGLAGESIELRGSVRDRLLGERRDCVILGGPVRTQNGVAAMLLTAFDVTDLRKAERAKDEFINVAGHELKTPLTAAKTYLQLAARRGLDDPKAGVMIESALDALQRMHRLINDMLDTERLETGRIELRLERRDLCAPIRDYVERKRRELAGGRLIELDLHGPLDVEHDPLRIEQVLGNLVSNALRYSSTDQPVRIVARAEKGYAVVEVDDRGEGIGPDEELLVFDRLYRGRKSTGDGLGLGLFIAKLLVELHGGKIGVSPRPGGGTRFFFSIPLADLLYL</sequence>
<dbReference type="InterPro" id="IPR050736">
    <property type="entry name" value="Sensor_HK_Regulatory"/>
</dbReference>
<keyword evidence="3" id="KW-0597">Phosphoprotein</keyword>
<keyword evidence="6" id="KW-0902">Two-component regulatory system</keyword>
<evidence type="ECO:0000256" key="5">
    <source>
        <dbReference type="ARBA" id="ARBA00022777"/>
    </source>
</evidence>
<feature type="domain" description="Histidine kinase" evidence="8">
    <location>
        <begin position="257"/>
        <end position="469"/>
    </location>
</feature>
<proteinExistence type="predicted"/>
<evidence type="ECO:0000256" key="3">
    <source>
        <dbReference type="ARBA" id="ARBA00022553"/>
    </source>
</evidence>
<evidence type="ECO:0000313" key="9">
    <source>
        <dbReference type="EMBL" id="AKU93083.1"/>
    </source>
</evidence>
<evidence type="ECO:0000256" key="2">
    <source>
        <dbReference type="ARBA" id="ARBA00012438"/>
    </source>
</evidence>